<dbReference type="HOGENOM" id="CLU_1090271_0_0_1"/>
<dbReference type="Proteomes" id="UP000008065">
    <property type="component" value="Unassembled WGS sequence"/>
</dbReference>
<sequence length="255" mass="28458">MPNTSFHQHLSIPTHHINTSTPSHSSYPTSPVQYISVFVLASVFATLFVFSSPHTSGDHHPDSMKQHRQKPPSAFKLLLPFLSTFPSVSSSLQRLPYRSYVLSNNHSKINSHLAATGPSTPATPHETHMPWAHINLSICLSNNTISNTTTIRGYLIPSYYKTSYKAKDGNTTATSSRLEPPPPSLTMRLTQCLFIYAMPGVRGGQSRSRLRKSEVMEVMKIMEVMEVMEVVEVVKIIEVVESRESGFNIEETSSR</sequence>
<dbReference type="VEuPathDB" id="FungiDB:NEUTE1DRAFT_106824"/>
<proteinExistence type="predicted"/>
<accession>F8MAV1</accession>
<dbReference type="KEGG" id="nte:NEUTE1DRAFT106824"/>
<keyword evidence="3" id="KW-1185">Reference proteome</keyword>
<name>F8MAV1_NEUT8</name>
<dbReference type="RefSeq" id="XP_009847516.1">
    <property type="nucleotide sequence ID" value="XM_009849214.1"/>
</dbReference>
<organism evidence="2 3">
    <name type="scientific">Neurospora tetrasperma (strain FGSC 2508 / ATCC MYA-4615 / P0657)</name>
    <dbReference type="NCBI Taxonomy" id="510951"/>
    <lineage>
        <taxon>Eukaryota</taxon>
        <taxon>Fungi</taxon>
        <taxon>Dikarya</taxon>
        <taxon>Ascomycota</taxon>
        <taxon>Pezizomycotina</taxon>
        <taxon>Sordariomycetes</taxon>
        <taxon>Sordariomycetidae</taxon>
        <taxon>Sordariales</taxon>
        <taxon>Sordariaceae</taxon>
        <taxon>Neurospora</taxon>
    </lineage>
</organism>
<protein>
    <submittedName>
        <fullName evidence="2">Uncharacterized protein</fullName>
    </submittedName>
</protein>
<evidence type="ECO:0000313" key="3">
    <source>
        <dbReference type="Proteomes" id="UP000008065"/>
    </source>
</evidence>
<evidence type="ECO:0000256" key="1">
    <source>
        <dbReference type="SAM" id="MobiDB-lite"/>
    </source>
</evidence>
<evidence type="ECO:0000313" key="2">
    <source>
        <dbReference type="EMBL" id="EGO60169.1"/>
    </source>
</evidence>
<gene>
    <name evidence="2" type="ORF">NEUTE1DRAFT_106824</name>
</gene>
<dbReference type="GeneID" id="20822305"/>
<feature type="region of interest" description="Disordered" evidence="1">
    <location>
        <begin position="1"/>
        <end position="24"/>
    </location>
</feature>
<reference evidence="3" key="1">
    <citation type="journal article" date="2011" name="Genetics">
        <title>Massive changes in genome architecture accompany the transition to self-fertility in the filamentous fungus Neurospora tetrasperma.</title>
        <authorList>
            <person name="Ellison C.E."/>
            <person name="Stajich J.E."/>
            <person name="Jacobson D.J."/>
            <person name="Natvig D.O."/>
            <person name="Lapidus A."/>
            <person name="Foster B."/>
            <person name="Aerts A."/>
            <person name="Riley R."/>
            <person name="Lindquist E.A."/>
            <person name="Grigoriev I.V."/>
            <person name="Taylor J.W."/>
        </authorList>
    </citation>
    <scope>NUCLEOTIDE SEQUENCE [LARGE SCALE GENOMIC DNA]</scope>
    <source>
        <strain evidence="3">FGSC 2508 / P0657</strain>
    </source>
</reference>
<dbReference type="EMBL" id="GL891302">
    <property type="protein sequence ID" value="EGO60169.1"/>
    <property type="molecule type" value="Genomic_DNA"/>
</dbReference>
<dbReference type="AlphaFoldDB" id="F8MAV1"/>